<proteinExistence type="predicted"/>
<accession>A0A2V2L8P4</accession>
<comment type="caution">
    <text evidence="2">The sequence shown here is derived from an EMBL/GenBank/DDBJ whole genome shotgun (WGS) entry which is preliminary data.</text>
</comment>
<evidence type="ECO:0000313" key="2">
    <source>
        <dbReference type="EMBL" id="PWR01788.1"/>
    </source>
</evidence>
<organism evidence="2 3">
    <name type="scientific">Meridianimarinicoccus roseus</name>
    <dbReference type="NCBI Taxonomy" id="2072018"/>
    <lineage>
        <taxon>Bacteria</taxon>
        <taxon>Pseudomonadati</taxon>
        <taxon>Pseudomonadota</taxon>
        <taxon>Alphaproteobacteria</taxon>
        <taxon>Rhodobacterales</taxon>
        <taxon>Paracoccaceae</taxon>
        <taxon>Meridianimarinicoccus</taxon>
    </lineage>
</organism>
<evidence type="ECO:0000256" key="1">
    <source>
        <dbReference type="SAM" id="MobiDB-lite"/>
    </source>
</evidence>
<reference evidence="2 3" key="1">
    <citation type="submission" date="2018-05" db="EMBL/GenBank/DDBJ databases">
        <title>Rhodobacteraceae gen. nov., sp. nov. isolated from sea water.</title>
        <authorList>
            <person name="Ren Y."/>
        </authorList>
    </citation>
    <scope>NUCLEOTIDE SEQUENCE [LARGE SCALE GENOMIC DNA]</scope>
    <source>
        <strain evidence="2 3">TG-679</strain>
    </source>
</reference>
<feature type="compositionally biased region" description="Basic and acidic residues" evidence="1">
    <location>
        <begin position="70"/>
        <end position="81"/>
    </location>
</feature>
<name>A0A2V2L8P4_9RHOB</name>
<feature type="non-terminal residue" evidence="2">
    <location>
        <position position="1"/>
    </location>
</feature>
<gene>
    <name evidence="2" type="ORF">DKT77_14350</name>
</gene>
<protein>
    <submittedName>
        <fullName evidence="2">Uncharacterized protein</fullName>
    </submittedName>
</protein>
<dbReference type="EMBL" id="QGKU01000047">
    <property type="protein sequence ID" value="PWR01788.1"/>
    <property type="molecule type" value="Genomic_DNA"/>
</dbReference>
<dbReference type="Proteomes" id="UP000245680">
    <property type="component" value="Unassembled WGS sequence"/>
</dbReference>
<keyword evidence="3" id="KW-1185">Reference proteome</keyword>
<feature type="region of interest" description="Disordered" evidence="1">
    <location>
        <begin position="70"/>
        <end position="92"/>
    </location>
</feature>
<evidence type="ECO:0000313" key="3">
    <source>
        <dbReference type="Proteomes" id="UP000245680"/>
    </source>
</evidence>
<sequence>LMEPTRFVCIRRVMVPVGHKSFTLGGRATPVLGHLTGAAFEDMQKLRARFQAERDMAAEFRAAKKLATRPNREFPGGRRDVLTPALVAGGHG</sequence>
<dbReference type="AlphaFoldDB" id="A0A2V2L8P4"/>